<feature type="domain" description="RNA polymerase sigma-70 region 2" evidence="6">
    <location>
        <begin position="25"/>
        <end position="87"/>
    </location>
</feature>
<evidence type="ECO:0000259" key="7">
    <source>
        <dbReference type="Pfam" id="PF08281"/>
    </source>
</evidence>
<dbReference type="SUPFAM" id="SSF88659">
    <property type="entry name" value="Sigma3 and sigma4 domains of RNA polymerase sigma factors"/>
    <property type="match status" value="1"/>
</dbReference>
<dbReference type="InterPro" id="IPR007627">
    <property type="entry name" value="RNA_pol_sigma70_r2"/>
</dbReference>
<keyword evidence="9" id="KW-1185">Reference proteome</keyword>
<keyword evidence="3" id="KW-0731">Sigma factor</keyword>
<comment type="caution">
    <text evidence="8">The sequence shown here is derived from an EMBL/GenBank/DDBJ whole genome shotgun (WGS) entry which is preliminary data.</text>
</comment>
<dbReference type="InterPro" id="IPR036388">
    <property type="entry name" value="WH-like_DNA-bd_sf"/>
</dbReference>
<name>A0ABS2U105_9ACTN</name>
<dbReference type="Gene3D" id="1.10.1740.10">
    <property type="match status" value="1"/>
</dbReference>
<dbReference type="PANTHER" id="PTHR43133">
    <property type="entry name" value="RNA POLYMERASE ECF-TYPE SIGMA FACTO"/>
    <property type="match status" value="1"/>
</dbReference>
<dbReference type="Gene3D" id="1.10.10.10">
    <property type="entry name" value="Winged helix-like DNA-binding domain superfamily/Winged helix DNA-binding domain"/>
    <property type="match status" value="1"/>
</dbReference>
<feature type="compositionally biased region" description="Gly residues" evidence="5">
    <location>
        <begin position="193"/>
        <end position="214"/>
    </location>
</feature>
<proteinExistence type="inferred from homology"/>
<protein>
    <submittedName>
        <fullName evidence="8">RNA polymerase sigma factor</fullName>
    </submittedName>
</protein>
<dbReference type="Pfam" id="PF04542">
    <property type="entry name" value="Sigma70_r2"/>
    <property type="match status" value="1"/>
</dbReference>
<dbReference type="Pfam" id="PF08281">
    <property type="entry name" value="Sigma70_r4_2"/>
    <property type="match status" value="1"/>
</dbReference>
<dbReference type="PANTHER" id="PTHR43133:SF66">
    <property type="entry name" value="ECF RNA POLYMERASE SIGMA FACTOR SIGK"/>
    <property type="match status" value="1"/>
</dbReference>
<keyword evidence="2" id="KW-0805">Transcription regulation</keyword>
<dbReference type="Proteomes" id="UP000749040">
    <property type="component" value="Unassembled WGS sequence"/>
</dbReference>
<sequence>MSDGELGDAVERARDGDEAAFAAVYREVHPRLVGYLYGLVGDDADDVTSEAWHDIVRDLHRFRGDGEAFRGWAATVARHRALDHLRRIKVRPRTTALDEITAEPATPGDSEGLALENISTEQALALIGELPQEQAEAVLLRVVLGLNAPMAARVLGKRPGAVRTAAHRGLKRLSERIGTQPGQFGPGRQDRQTGGGHGGQGGPDGRGGQGDVDG</sequence>
<gene>
    <name evidence="8" type="ORF">ITX44_30870</name>
</gene>
<keyword evidence="4" id="KW-0804">Transcription</keyword>
<evidence type="ECO:0000313" key="9">
    <source>
        <dbReference type="Proteomes" id="UP000749040"/>
    </source>
</evidence>
<dbReference type="InterPro" id="IPR013324">
    <property type="entry name" value="RNA_pol_sigma_r3/r4-like"/>
</dbReference>
<comment type="similarity">
    <text evidence="1">Belongs to the sigma-70 factor family. ECF subfamily.</text>
</comment>
<evidence type="ECO:0000259" key="6">
    <source>
        <dbReference type="Pfam" id="PF04542"/>
    </source>
</evidence>
<dbReference type="InterPro" id="IPR013325">
    <property type="entry name" value="RNA_pol_sigma_r2"/>
</dbReference>
<dbReference type="NCBIfam" id="TIGR02937">
    <property type="entry name" value="sigma70-ECF"/>
    <property type="match status" value="1"/>
</dbReference>
<feature type="domain" description="RNA polymerase sigma factor 70 region 4 type 2" evidence="7">
    <location>
        <begin position="121"/>
        <end position="173"/>
    </location>
</feature>
<organism evidence="8 9">
    <name type="scientific">Actinacidiphila acididurans</name>
    <dbReference type="NCBI Taxonomy" id="2784346"/>
    <lineage>
        <taxon>Bacteria</taxon>
        <taxon>Bacillati</taxon>
        <taxon>Actinomycetota</taxon>
        <taxon>Actinomycetes</taxon>
        <taxon>Kitasatosporales</taxon>
        <taxon>Streptomycetaceae</taxon>
        <taxon>Actinacidiphila</taxon>
    </lineage>
</organism>
<evidence type="ECO:0000256" key="2">
    <source>
        <dbReference type="ARBA" id="ARBA00023015"/>
    </source>
</evidence>
<evidence type="ECO:0000313" key="8">
    <source>
        <dbReference type="EMBL" id="MBM9508876.1"/>
    </source>
</evidence>
<evidence type="ECO:0000256" key="5">
    <source>
        <dbReference type="SAM" id="MobiDB-lite"/>
    </source>
</evidence>
<evidence type="ECO:0000256" key="1">
    <source>
        <dbReference type="ARBA" id="ARBA00010641"/>
    </source>
</evidence>
<evidence type="ECO:0000256" key="4">
    <source>
        <dbReference type="ARBA" id="ARBA00023163"/>
    </source>
</evidence>
<evidence type="ECO:0000256" key="3">
    <source>
        <dbReference type="ARBA" id="ARBA00023082"/>
    </source>
</evidence>
<reference evidence="8 9" key="1">
    <citation type="submission" date="2021-01" db="EMBL/GenBank/DDBJ databases">
        <title>Streptomyces acididurans sp. nov., isolated from a peat swamp forest soil.</title>
        <authorList>
            <person name="Chantavorakit T."/>
            <person name="Duangmal K."/>
        </authorList>
    </citation>
    <scope>NUCLEOTIDE SEQUENCE [LARGE SCALE GENOMIC DNA]</scope>
    <source>
        <strain evidence="8 9">KK5PA1</strain>
    </source>
</reference>
<dbReference type="InterPro" id="IPR014284">
    <property type="entry name" value="RNA_pol_sigma-70_dom"/>
</dbReference>
<dbReference type="InterPro" id="IPR039425">
    <property type="entry name" value="RNA_pol_sigma-70-like"/>
</dbReference>
<dbReference type="EMBL" id="JADKYB010000021">
    <property type="protein sequence ID" value="MBM9508876.1"/>
    <property type="molecule type" value="Genomic_DNA"/>
</dbReference>
<dbReference type="SUPFAM" id="SSF88946">
    <property type="entry name" value="Sigma2 domain of RNA polymerase sigma factors"/>
    <property type="match status" value="1"/>
</dbReference>
<feature type="region of interest" description="Disordered" evidence="5">
    <location>
        <begin position="168"/>
        <end position="214"/>
    </location>
</feature>
<accession>A0ABS2U105</accession>
<dbReference type="InterPro" id="IPR013249">
    <property type="entry name" value="RNA_pol_sigma70_r4_t2"/>
</dbReference>